<feature type="compositionally biased region" description="Basic and acidic residues" evidence="7">
    <location>
        <begin position="160"/>
        <end position="183"/>
    </location>
</feature>
<keyword evidence="5" id="KW-0406">Ion transport</keyword>
<evidence type="ECO:0000256" key="5">
    <source>
        <dbReference type="ARBA" id="ARBA00023065"/>
    </source>
</evidence>
<keyword evidence="6 8" id="KW-0472">Membrane</keyword>
<keyword evidence="4 8" id="KW-1133">Transmembrane helix</keyword>
<dbReference type="Pfam" id="PF01545">
    <property type="entry name" value="Cation_efflux"/>
    <property type="match status" value="1"/>
</dbReference>
<evidence type="ECO:0000313" key="11">
    <source>
        <dbReference type="Proteomes" id="UP001523392"/>
    </source>
</evidence>
<comment type="subcellular location">
    <subcellularLocation>
        <location evidence="1">Membrane</location>
        <topology evidence="1">Multi-pass membrane protein</topology>
    </subcellularLocation>
</comment>
<name>A0ABT1D1P1_9PROT</name>
<gene>
    <name evidence="10" type="primary">dmeF</name>
    <name evidence="10" type="ORF">JYK14_06500</name>
</gene>
<evidence type="ECO:0000256" key="3">
    <source>
        <dbReference type="ARBA" id="ARBA00022692"/>
    </source>
</evidence>
<dbReference type="SUPFAM" id="SSF161111">
    <property type="entry name" value="Cation efflux protein transmembrane domain-like"/>
    <property type="match status" value="1"/>
</dbReference>
<keyword evidence="2" id="KW-0813">Transport</keyword>
<feature type="transmembrane region" description="Helical" evidence="8">
    <location>
        <begin position="121"/>
        <end position="146"/>
    </location>
</feature>
<dbReference type="PANTHER" id="PTHR45755">
    <property type="match status" value="1"/>
</dbReference>
<dbReference type="InterPro" id="IPR027469">
    <property type="entry name" value="Cation_efflux_TMD_sf"/>
</dbReference>
<dbReference type="EMBL" id="JAFIRR010000034">
    <property type="protein sequence ID" value="MCO6415826.1"/>
    <property type="molecule type" value="Genomic_DNA"/>
</dbReference>
<dbReference type="InterPro" id="IPR058533">
    <property type="entry name" value="Cation_efflux_TM"/>
</dbReference>
<proteinExistence type="predicted"/>
<feature type="transmembrane region" description="Helical" evidence="8">
    <location>
        <begin position="196"/>
        <end position="218"/>
    </location>
</feature>
<feature type="domain" description="Cation efflux protein transmembrane" evidence="9">
    <location>
        <begin position="23"/>
        <end position="249"/>
    </location>
</feature>
<dbReference type="InterPro" id="IPR045316">
    <property type="entry name" value="Msc2-like"/>
</dbReference>
<dbReference type="PANTHER" id="PTHR45755:SF4">
    <property type="entry name" value="ZINC TRANSPORTER 7"/>
    <property type="match status" value="1"/>
</dbReference>
<feature type="transmembrane region" description="Helical" evidence="8">
    <location>
        <begin position="23"/>
        <end position="49"/>
    </location>
</feature>
<evidence type="ECO:0000256" key="4">
    <source>
        <dbReference type="ARBA" id="ARBA00022989"/>
    </source>
</evidence>
<dbReference type="Gene3D" id="1.20.1510.10">
    <property type="entry name" value="Cation efflux protein transmembrane domain"/>
    <property type="match status" value="1"/>
</dbReference>
<dbReference type="NCBIfam" id="TIGR01297">
    <property type="entry name" value="CDF"/>
    <property type="match status" value="1"/>
</dbReference>
<dbReference type="Proteomes" id="UP001523392">
    <property type="component" value="Unassembled WGS sequence"/>
</dbReference>
<evidence type="ECO:0000256" key="2">
    <source>
        <dbReference type="ARBA" id="ARBA00022448"/>
    </source>
</evidence>
<reference evidence="10 11" key="1">
    <citation type="submission" date="2021-12" db="EMBL/GenBank/DDBJ databases">
        <title>Siccirubricoccus leaddurans sp. nov., a high concentration Zn2+ tolerance bacterium.</title>
        <authorList>
            <person name="Cao Y."/>
        </authorList>
    </citation>
    <scope>NUCLEOTIDE SEQUENCE [LARGE SCALE GENOMIC DNA]</scope>
    <source>
        <strain evidence="10 11">KC 17139</strain>
    </source>
</reference>
<comment type="caution">
    <text evidence="10">The sequence shown here is derived from an EMBL/GenBank/DDBJ whole genome shotgun (WGS) entry which is preliminary data.</text>
</comment>
<evidence type="ECO:0000256" key="8">
    <source>
        <dbReference type="SAM" id="Phobius"/>
    </source>
</evidence>
<accession>A0ABT1D1P1</accession>
<evidence type="ECO:0000256" key="1">
    <source>
        <dbReference type="ARBA" id="ARBA00004141"/>
    </source>
</evidence>
<keyword evidence="3 8" id="KW-0812">Transmembrane</keyword>
<evidence type="ECO:0000256" key="7">
    <source>
        <dbReference type="SAM" id="MobiDB-lite"/>
    </source>
</evidence>
<evidence type="ECO:0000256" key="6">
    <source>
        <dbReference type="ARBA" id="ARBA00023136"/>
    </source>
</evidence>
<organism evidence="10 11">
    <name type="scientific">Siccirubricoccus soli</name>
    <dbReference type="NCBI Taxonomy" id="2899147"/>
    <lineage>
        <taxon>Bacteria</taxon>
        <taxon>Pseudomonadati</taxon>
        <taxon>Pseudomonadota</taxon>
        <taxon>Alphaproteobacteria</taxon>
        <taxon>Acetobacterales</taxon>
        <taxon>Roseomonadaceae</taxon>
        <taxon>Siccirubricoccus</taxon>
    </lineage>
</organism>
<feature type="transmembrane region" description="Helical" evidence="8">
    <location>
        <begin position="91"/>
        <end position="109"/>
    </location>
</feature>
<sequence>MDTWRHGHTFGQDRPREGERRTLLVLLLTAVTMVVEIGAGLAFGSVALLADGLHMGSHAAALGISAFAYAYARRHAASPRFAFGTGKVNALAGYTGAVLLAAFALAMVWESVARLLDPVPIAFGWAIAVAVVGLAVNAVSVLLLGVHDHGHDHGRHHGHGDHDEHDHGHGHGRHDHDHDHHAHGHDLNLRSAYLHVLADALTSVLAIAALLAGLFLGAWWMDPLMGFLGAALVTRWSWGLLRDTSRILLDHQAPEPVLRGVREAIERVADNRLYDLHVWSVAPGVHAAAIGVVTHTPRPPEHYKALIPAEFGVAHVTVEVQECREEVSVAHGRAA</sequence>
<feature type="region of interest" description="Disordered" evidence="7">
    <location>
        <begin position="153"/>
        <end position="183"/>
    </location>
</feature>
<dbReference type="InterPro" id="IPR002524">
    <property type="entry name" value="Cation_efflux"/>
</dbReference>
<evidence type="ECO:0000259" key="9">
    <source>
        <dbReference type="Pfam" id="PF01545"/>
    </source>
</evidence>
<evidence type="ECO:0000313" key="10">
    <source>
        <dbReference type="EMBL" id="MCO6415826.1"/>
    </source>
</evidence>
<protein>
    <submittedName>
        <fullName evidence="10">CDF family Co(II)/Ni(II) efflux transporter DmeF</fullName>
    </submittedName>
</protein>
<dbReference type="NCBIfam" id="NF033827">
    <property type="entry name" value="CDF_efflux_DmeF"/>
    <property type="match status" value="1"/>
</dbReference>
<keyword evidence="11" id="KW-1185">Reference proteome</keyword>
<feature type="transmembrane region" description="Helical" evidence="8">
    <location>
        <begin position="55"/>
        <end position="71"/>
    </location>
</feature>